<dbReference type="EMBL" id="QUSL01000004">
    <property type="protein sequence ID" value="RGD86622.1"/>
    <property type="molecule type" value="Genomic_DNA"/>
</dbReference>
<dbReference type="Pfam" id="PF00589">
    <property type="entry name" value="Phage_integrase"/>
    <property type="match status" value="1"/>
</dbReference>
<dbReference type="GO" id="GO:0003677">
    <property type="term" value="F:DNA binding"/>
    <property type="evidence" value="ECO:0007669"/>
    <property type="project" value="InterPro"/>
</dbReference>
<accession>A0A3E3EG49</accession>
<comment type="caution">
    <text evidence="3">The sequence shown here is derived from an EMBL/GenBank/DDBJ whole genome shotgun (WGS) entry which is preliminary data.</text>
</comment>
<dbReference type="InterPro" id="IPR002104">
    <property type="entry name" value="Integrase_catalytic"/>
</dbReference>
<evidence type="ECO:0000313" key="4">
    <source>
        <dbReference type="Proteomes" id="UP000261032"/>
    </source>
</evidence>
<dbReference type="Proteomes" id="UP000261032">
    <property type="component" value="Unassembled WGS sequence"/>
</dbReference>
<name>A0A3E3EG49_9FIRM</name>
<evidence type="ECO:0000313" key="3">
    <source>
        <dbReference type="EMBL" id="RGD86622.1"/>
    </source>
</evidence>
<keyword evidence="1" id="KW-0233">DNA recombination</keyword>
<organism evidence="3 4">
    <name type="scientific">Thomasclavelia ramosa</name>
    <dbReference type="NCBI Taxonomy" id="1547"/>
    <lineage>
        <taxon>Bacteria</taxon>
        <taxon>Bacillati</taxon>
        <taxon>Bacillota</taxon>
        <taxon>Erysipelotrichia</taxon>
        <taxon>Erysipelotrichales</taxon>
        <taxon>Coprobacillaceae</taxon>
        <taxon>Thomasclavelia</taxon>
    </lineage>
</organism>
<sequence>MFDRFYADNVILDLNERLILLRLNNNCKLRCKSVSKANNEFIVGTPKSNNSYRRIYINKLLKKIINHNLKSDLLFSINDSYIHYANVRSRLKTILKNTPYHNLTIHDLRHIHSSLLLYNKVDLKSISTHLGHSSIRITSDIYLHTAHEASEQLSINIENIFNNLKK</sequence>
<dbReference type="AlphaFoldDB" id="A0A3E3EG49"/>
<dbReference type="PROSITE" id="PS51898">
    <property type="entry name" value="TYR_RECOMBINASE"/>
    <property type="match status" value="1"/>
</dbReference>
<dbReference type="Gene3D" id="1.10.443.10">
    <property type="entry name" value="Intergrase catalytic core"/>
    <property type="match status" value="1"/>
</dbReference>
<reference evidence="3 4" key="1">
    <citation type="submission" date="2018-08" db="EMBL/GenBank/DDBJ databases">
        <title>A genome reference for cultivated species of the human gut microbiota.</title>
        <authorList>
            <person name="Zou Y."/>
            <person name="Xue W."/>
            <person name="Luo G."/>
        </authorList>
    </citation>
    <scope>NUCLEOTIDE SEQUENCE [LARGE SCALE GENOMIC DNA]</scope>
    <source>
        <strain evidence="3 4">OM06-4</strain>
    </source>
</reference>
<proteinExistence type="predicted"/>
<protein>
    <recommendedName>
        <fullName evidence="2">Tyr recombinase domain-containing protein</fullName>
    </recommendedName>
</protein>
<gene>
    <name evidence="3" type="ORF">DXB93_03690</name>
</gene>
<evidence type="ECO:0000256" key="1">
    <source>
        <dbReference type="ARBA" id="ARBA00023172"/>
    </source>
</evidence>
<dbReference type="GO" id="GO:0006310">
    <property type="term" value="P:DNA recombination"/>
    <property type="evidence" value="ECO:0007669"/>
    <property type="project" value="UniProtKB-KW"/>
</dbReference>
<dbReference type="SUPFAM" id="SSF56349">
    <property type="entry name" value="DNA breaking-rejoining enzymes"/>
    <property type="match status" value="1"/>
</dbReference>
<dbReference type="GO" id="GO:0015074">
    <property type="term" value="P:DNA integration"/>
    <property type="evidence" value="ECO:0007669"/>
    <property type="project" value="InterPro"/>
</dbReference>
<dbReference type="InterPro" id="IPR011010">
    <property type="entry name" value="DNA_brk_join_enz"/>
</dbReference>
<dbReference type="InterPro" id="IPR013762">
    <property type="entry name" value="Integrase-like_cat_sf"/>
</dbReference>
<feature type="domain" description="Tyr recombinase" evidence="2">
    <location>
        <begin position="1"/>
        <end position="155"/>
    </location>
</feature>
<evidence type="ECO:0000259" key="2">
    <source>
        <dbReference type="PROSITE" id="PS51898"/>
    </source>
</evidence>